<evidence type="ECO:0000313" key="5">
    <source>
        <dbReference type="EMBL" id="EFF41120.1"/>
    </source>
</evidence>
<dbReference type="PRINTS" id="PR00840">
    <property type="entry name" value="Y06768FAMILY"/>
</dbReference>
<comment type="caution">
    <text evidence="5">The sequence shown here is derived from an EMBL/GenBank/DDBJ whole genome shotgun (WGS) entry which is preliminary data.</text>
</comment>
<dbReference type="RefSeq" id="WP_005683726.1">
    <property type="nucleotide sequence ID" value="NZ_ADNC01000027.1"/>
</dbReference>
<gene>
    <name evidence="5" type="ORF">MALL_0472</name>
</gene>
<dbReference type="PROSITE" id="PS51257">
    <property type="entry name" value="PROKAR_LIPOPROTEIN"/>
    <property type="match status" value="1"/>
</dbReference>
<feature type="compositionally biased region" description="Polar residues" evidence="1">
    <location>
        <begin position="50"/>
        <end position="59"/>
    </location>
</feature>
<organism evidence="5 6">
    <name type="scientific">Mycoplasmopsis alligatoris A21JP2</name>
    <dbReference type="NCBI Taxonomy" id="747682"/>
    <lineage>
        <taxon>Bacteria</taxon>
        <taxon>Bacillati</taxon>
        <taxon>Mycoplasmatota</taxon>
        <taxon>Mycoplasmoidales</taxon>
        <taxon>Metamycoplasmataceae</taxon>
        <taxon>Mycoplasmopsis</taxon>
    </lineage>
</organism>
<feature type="chain" id="PRO_5003067195" description="Lipoprotein" evidence="2">
    <location>
        <begin position="25"/>
        <end position="740"/>
    </location>
</feature>
<dbReference type="AlphaFoldDB" id="D4XWF8"/>
<feature type="domain" description="DUF31" evidence="3">
    <location>
        <begin position="274"/>
        <end position="661"/>
    </location>
</feature>
<dbReference type="OrthoDB" id="395427at2"/>
<feature type="region of interest" description="Disordered" evidence="1">
    <location>
        <begin position="31"/>
        <end position="59"/>
    </location>
</feature>
<dbReference type="Pfam" id="PF04200">
    <property type="entry name" value="Lipoprotein_17"/>
    <property type="match status" value="2"/>
</dbReference>
<evidence type="ECO:0000259" key="4">
    <source>
        <dbReference type="Pfam" id="PF04200"/>
    </source>
</evidence>
<proteinExistence type="predicted"/>
<evidence type="ECO:0008006" key="7">
    <source>
        <dbReference type="Google" id="ProtNLM"/>
    </source>
</evidence>
<dbReference type="EMBL" id="ADNC01000027">
    <property type="protein sequence ID" value="EFF41120.1"/>
    <property type="molecule type" value="Genomic_DNA"/>
</dbReference>
<keyword evidence="2" id="KW-0732">Signal</keyword>
<reference evidence="5 6" key="1">
    <citation type="submission" date="2010-03" db="EMBL/GenBank/DDBJ databases">
        <authorList>
            <person name="Glass J.I."/>
            <person name="Benders G.A."/>
            <person name="Durkin A.S."/>
            <person name="Farmerie W.G."/>
            <person name="Hlavinka K."/>
            <person name="Hostetler J."/>
            <person name="Jackson J."/>
            <person name="May M.A."/>
            <person name="Miller R.H."/>
            <person name="Paralanov V."/>
            <person name="Radune D."/>
            <person name="Szczypinski B."/>
            <person name="Brown D.R."/>
        </authorList>
    </citation>
    <scope>NUCLEOTIDE SEQUENCE [LARGE SCALE GENOMIC DNA]</scope>
    <source>
        <strain evidence="5 6">A21JP2</strain>
    </source>
</reference>
<dbReference type="STRING" id="747682.MALL_0472"/>
<feature type="compositionally biased region" description="Low complexity" evidence="1">
    <location>
        <begin position="31"/>
        <end position="40"/>
    </location>
</feature>
<feature type="signal peptide" evidence="2">
    <location>
        <begin position="1"/>
        <end position="24"/>
    </location>
</feature>
<dbReference type="eggNOG" id="ENOG5031ZBC">
    <property type="taxonomic scope" value="Bacteria"/>
</dbReference>
<sequence length="740" mass="82918">MKFKLSKLLLGTACIIAAPLLAIACNSATKTENNKTENNTGSKPKDPVNKPNTPAGNTVDKQLSVSQKIEKYANEDKVRKNEFSVLPSEIFVFDLPGILTTYSKLINEKVASKIDFKNIKPDNLTGTLSLDMEITLDTTGDKITKHFVVDGFKKQAITTQENLKNVMDNYVKFYGNDDSFFTLNDKNVRKSSEVKGSEVTKENLKNYFEFSPKFLHINELKSELVSVKEKADKKGTLEVEYKTTYKDFSTTNKFDIEGFKNGDSAFSPTLNDRDVYQLIHDREFSLGIISKRKGPKNPADPSEGLIDVDSPVFGTGWLLDYEKNDSSEFYNLFIATNVHVAVNVVNKKDNKSSNGKFDYIPAANNPESVGFALGRSSQIVPYSLKNTDKMYGPQPVYYGNSPVPQILTTPLYQTGGYNEVKKSLFELPTTVFMGYDTYKESGEYFKAMNTYFKTKASRSQDPRGELVGIDKQTIKPFRDFAVLNLKVNKKVLEEYPELKEWILKAIKSVDKTVEWFKAFKTYNNENKNAYMSKDYLSVENETDDTKKKLGKFVVAGYPSLGLSLSGQGHQPFNFNKLVWVQNNVVDSDDKRYSSIGNNTVEGGRNSAVFNAPSGFFSRNNKNEWIHVTGASPKAIETSLEGGASGSLVMNEYGLPTGIYFGSAVSFGAIELFVQHNDIQIDMKEFGAENSNPTKYILPKYNLIEGSEANGYKDQKTSYKENLKEIYKSQSGFTTALFGKL</sequence>
<dbReference type="Proteomes" id="UP000004757">
    <property type="component" value="Unassembled WGS sequence"/>
</dbReference>
<name>D4XWF8_9BACT</name>
<dbReference type="InterPro" id="IPR022381">
    <property type="entry name" value="Uncharacterised_MG067"/>
</dbReference>
<dbReference type="InterPro" id="IPR007326">
    <property type="entry name" value="Lipoprotein-assoc_dom"/>
</dbReference>
<accession>D4XWF8</accession>
<evidence type="ECO:0000259" key="3">
    <source>
        <dbReference type="Pfam" id="PF01732"/>
    </source>
</evidence>
<evidence type="ECO:0000256" key="1">
    <source>
        <dbReference type="SAM" id="MobiDB-lite"/>
    </source>
</evidence>
<dbReference type="NCBIfam" id="NF045841">
    <property type="entry name" value="Ig_SerProt_MIP"/>
    <property type="match status" value="1"/>
</dbReference>
<dbReference type="InterPro" id="IPR022382">
    <property type="entry name" value="Mycoplasma_peptidase_DUF31"/>
</dbReference>
<evidence type="ECO:0000313" key="6">
    <source>
        <dbReference type="Proteomes" id="UP000004757"/>
    </source>
</evidence>
<protein>
    <recommendedName>
        <fullName evidence="7">Lipoprotein</fullName>
    </recommendedName>
</protein>
<keyword evidence="6" id="KW-1185">Reference proteome</keyword>
<dbReference type="Pfam" id="PF01732">
    <property type="entry name" value="Mycop_pep_DUF31"/>
    <property type="match status" value="1"/>
</dbReference>
<feature type="domain" description="Lipoprotein-associated type-17" evidence="4">
    <location>
        <begin position="74"/>
        <end position="154"/>
    </location>
</feature>
<evidence type="ECO:0000256" key="2">
    <source>
        <dbReference type="SAM" id="SignalP"/>
    </source>
</evidence>
<feature type="domain" description="Lipoprotein-associated type-17" evidence="4">
    <location>
        <begin position="186"/>
        <end position="260"/>
    </location>
</feature>